<dbReference type="InterPro" id="IPR005829">
    <property type="entry name" value="Sugar_transporter_CS"/>
</dbReference>
<dbReference type="PANTHER" id="PTHR48022">
    <property type="entry name" value="PLASTIDIC GLUCOSE TRANSPORTER 4"/>
    <property type="match status" value="1"/>
</dbReference>
<dbReference type="InterPro" id="IPR020846">
    <property type="entry name" value="MFS_dom"/>
</dbReference>
<feature type="transmembrane region" description="Helical" evidence="9">
    <location>
        <begin position="148"/>
        <end position="167"/>
    </location>
</feature>
<dbReference type="AlphaFoldDB" id="A0A8H3TSB9"/>
<comment type="subcellular location">
    <subcellularLocation>
        <location evidence="1">Membrane</location>
        <topology evidence="1">Multi-pass membrane protein</topology>
    </subcellularLocation>
</comment>
<evidence type="ECO:0000313" key="12">
    <source>
        <dbReference type="Proteomes" id="UP000620104"/>
    </source>
</evidence>
<feature type="domain" description="Major facilitator superfamily (MFS) profile" evidence="10">
    <location>
        <begin position="79"/>
        <end position="527"/>
    </location>
</feature>
<name>A0A8H3TSB9_9TREE</name>
<comment type="caution">
    <text evidence="11">The sequence shown here is derived from an EMBL/GenBank/DDBJ whole genome shotgun (WGS) entry which is preliminary data.</text>
</comment>
<evidence type="ECO:0000256" key="2">
    <source>
        <dbReference type="ARBA" id="ARBA00010992"/>
    </source>
</evidence>
<evidence type="ECO:0000256" key="9">
    <source>
        <dbReference type="SAM" id="Phobius"/>
    </source>
</evidence>
<proteinExistence type="inferred from homology"/>
<feature type="transmembrane region" description="Helical" evidence="9">
    <location>
        <begin position="332"/>
        <end position="354"/>
    </location>
</feature>
<evidence type="ECO:0000313" key="11">
    <source>
        <dbReference type="EMBL" id="GHJ86233.1"/>
    </source>
</evidence>
<feature type="transmembrane region" description="Helical" evidence="9">
    <location>
        <begin position="74"/>
        <end position="92"/>
    </location>
</feature>
<dbReference type="InterPro" id="IPR003663">
    <property type="entry name" value="Sugar/inositol_transpt"/>
</dbReference>
<dbReference type="OrthoDB" id="6133115at2759"/>
<evidence type="ECO:0000256" key="4">
    <source>
        <dbReference type="ARBA" id="ARBA00022692"/>
    </source>
</evidence>
<dbReference type="PROSITE" id="PS50850">
    <property type="entry name" value="MFS"/>
    <property type="match status" value="1"/>
</dbReference>
<dbReference type="InterPro" id="IPR005828">
    <property type="entry name" value="MFS_sugar_transport-like"/>
</dbReference>
<feature type="transmembrane region" description="Helical" evidence="9">
    <location>
        <begin position="208"/>
        <end position="228"/>
    </location>
</feature>
<evidence type="ECO:0000256" key="5">
    <source>
        <dbReference type="ARBA" id="ARBA00022989"/>
    </source>
</evidence>
<dbReference type="PROSITE" id="PS00216">
    <property type="entry name" value="SUGAR_TRANSPORT_1"/>
    <property type="match status" value="1"/>
</dbReference>
<organism evidence="11 12">
    <name type="scientific">Naganishia liquefaciens</name>
    <dbReference type="NCBI Taxonomy" id="104408"/>
    <lineage>
        <taxon>Eukaryota</taxon>
        <taxon>Fungi</taxon>
        <taxon>Dikarya</taxon>
        <taxon>Basidiomycota</taxon>
        <taxon>Agaricomycotina</taxon>
        <taxon>Tremellomycetes</taxon>
        <taxon>Filobasidiales</taxon>
        <taxon>Filobasidiaceae</taxon>
        <taxon>Naganishia</taxon>
    </lineage>
</organism>
<feature type="transmembrane region" description="Helical" evidence="9">
    <location>
        <begin position="240"/>
        <end position="259"/>
    </location>
</feature>
<evidence type="ECO:0000259" key="10">
    <source>
        <dbReference type="PROSITE" id="PS50850"/>
    </source>
</evidence>
<evidence type="ECO:0000256" key="7">
    <source>
        <dbReference type="ARBA" id="ARBA00049119"/>
    </source>
</evidence>
<sequence length="565" mass="61637">MSFDSPSEEKYAADFKQEYAHRDATPKNALEAIGVKVVHDSTQLAAAETKQVGSAALAAALSKSRINPTSRESFTLYACCFLTFLCACANGYDGSLFNGVNGMDTYQEYFETGKDGPLVSQVFSLYTVGSLIGAFSAGPISDRFGRKWGMWAGGLVIVIGMAIVSSAHKLEQLVGGRFVLGWGIAIMTVAAPSYCVEIAPPHWRGKFVGFYNCGWFGGAIPAAAITFGTNYMKSQWGWRLPMIFQGVAPAIVMIGVYFVPESPRWLMANGREEEALAFLTKYHGNGDPDSALVQLQWVEFKENIKLDASDKRWWDYRALFATKNARYRFLQVMMISVFGQFSSNGLGYFNVVIYQNLGYTSSAVQLALNLANQVVSAMCALTAAAFTDRIPRVKILTWGTAGCAVFLAINAGLSEVWSKQPVDKDGNVINPNLAIGQGALAAYFLFNALFSFTYTPLQGVVPTESLENTARAKGMAFSGVCVSLIGFINTYAGPIALANIKHRYVFVFVGWDLLEAVAWHFLGVESCGKSLEELDEVYNAPYPPFASRRKQTIAVKDGEVLMAAE</sequence>
<feature type="transmembrane region" description="Helical" evidence="9">
    <location>
        <begin position="433"/>
        <end position="454"/>
    </location>
</feature>
<reference evidence="11" key="1">
    <citation type="submission" date="2020-07" db="EMBL/GenBank/DDBJ databases">
        <title>Draft Genome Sequence of a Deep-Sea Yeast, Naganishia (Cryptococcus) liquefaciens strain N6.</title>
        <authorList>
            <person name="Han Y.W."/>
            <person name="Kajitani R."/>
            <person name="Morimoto H."/>
            <person name="Parhat M."/>
            <person name="Tsubouchi H."/>
            <person name="Bakenova O."/>
            <person name="Ogata M."/>
            <person name="Argunhan B."/>
            <person name="Aoki R."/>
            <person name="Kajiwara S."/>
            <person name="Itoh T."/>
            <person name="Iwasaki H."/>
        </authorList>
    </citation>
    <scope>NUCLEOTIDE SEQUENCE</scope>
    <source>
        <strain evidence="11">N6</strain>
    </source>
</reference>
<feature type="transmembrane region" description="Helical" evidence="9">
    <location>
        <begin position="366"/>
        <end position="386"/>
    </location>
</feature>
<accession>A0A8H3TSB9</accession>
<feature type="transmembrane region" description="Helical" evidence="9">
    <location>
        <begin position="179"/>
        <end position="196"/>
    </location>
</feature>
<comment type="catalytic activity">
    <reaction evidence="7">
        <text>myo-inositol(out) + H(+)(out) = myo-inositol(in) + H(+)(in)</text>
        <dbReference type="Rhea" id="RHEA:60364"/>
        <dbReference type="ChEBI" id="CHEBI:15378"/>
        <dbReference type="ChEBI" id="CHEBI:17268"/>
    </reaction>
</comment>
<dbReference type="InterPro" id="IPR036259">
    <property type="entry name" value="MFS_trans_sf"/>
</dbReference>
<evidence type="ECO:0000256" key="6">
    <source>
        <dbReference type="ARBA" id="ARBA00023136"/>
    </source>
</evidence>
<comment type="similarity">
    <text evidence="2 8">Belongs to the major facilitator superfamily. Sugar transporter (TC 2.A.1.1) family.</text>
</comment>
<feature type="transmembrane region" description="Helical" evidence="9">
    <location>
        <begin position="118"/>
        <end position="136"/>
    </location>
</feature>
<dbReference type="InterPro" id="IPR050360">
    <property type="entry name" value="MFS_Sugar_Transporters"/>
</dbReference>
<dbReference type="FunFam" id="1.20.1250.20:FF:000217">
    <property type="entry name" value="MFS lactose permease, putative"/>
    <property type="match status" value="1"/>
</dbReference>
<feature type="transmembrane region" description="Helical" evidence="9">
    <location>
        <begin position="475"/>
        <end position="498"/>
    </location>
</feature>
<keyword evidence="12" id="KW-1185">Reference proteome</keyword>
<keyword evidence="4 9" id="KW-0812">Transmembrane</keyword>
<dbReference type="Proteomes" id="UP000620104">
    <property type="component" value="Unassembled WGS sequence"/>
</dbReference>
<dbReference type="PANTHER" id="PTHR48022:SF36">
    <property type="entry name" value="LACTOSE PERMEASE, PUTATIVE (AFU_ORTHOLOGUE AFUA_1G17310)-RELATED"/>
    <property type="match status" value="1"/>
</dbReference>
<gene>
    <name evidence="11" type="ORF">NliqN6_2635</name>
</gene>
<keyword evidence="5 9" id="KW-1133">Transmembrane helix</keyword>
<protein>
    <recommendedName>
        <fullName evidence="10">Major facilitator superfamily (MFS) profile domain-containing protein</fullName>
    </recommendedName>
</protein>
<feature type="transmembrane region" description="Helical" evidence="9">
    <location>
        <begin position="395"/>
        <end position="413"/>
    </location>
</feature>
<dbReference type="SUPFAM" id="SSF103473">
    <property type="entry name" value="MFS general substrate transporter"/>
    <property type="match status" value="1"/>
</dbReference>
<dbReference type="NCBIfam" id="TIGR00879">
    <property type="entry name" value="SP"/>
    <property type="match status" value="1"/>
</dbReference>
<keyword evidence="6 9" id="KW-0472">Membrane</keyword>
<keyword evidence="3 8" id="KW-0813">Transport</keyword>
<evidence type="ECO:0000256" key="1">
    <source>
        <dbReference type="ARBA" id="ARBA00004141"/>
    </source>
</evidence>
<dbReference type="GO" id="GO:0016020">
    <property type="term" value="C:membrane"/>
    <property type="evidence" value="ECO:0007669"/>
    <property type="project" value="UniProtKB-SubCell"/>
</dbReference>
<evidence type="ECO:0000256" key="3">
    <source>
        <dbReference type="ARBA" id="ARBA00022448"/>
    </source>
</evidence>
<dbReference type="EMBL" id="BLZA01000017">
    <property type="protein sequence ID" value="GHJ86233.1"/>
    <property type="molecule type" value="Genomic_DNA"/>
</dbReference>
<dbReference type="GO" id="GO:0005351">
    <property type="term" value="F:carbohydrate:proton symporter activity"/>
    <property type="evidence" value="ECO:0007669"/>
    <property type="project" value="TreeGrafter"/>
</dbReference>
<evidence type="ECO:0000256" key="8">
    <source>
        <dbReference type="RuleBase" id="RU003346"/>
    </source>
</evidence>
<dbReference type="Gene3D" id="1.20.1250.20">
    <property type="entry name" value="MFS general substrate transporter like domains"/>
    <property type="match status" value="1"/>
</dbReference>
<dbReference type="Pfam" id="PF00083">
    <property type="entry name" value="Sugar_tr"/>
    <property type="match status" value="1"/>
</dbReference>